<dbReference type="EMBL" id="JAAFYZ010000194">
    <property type="protein sequence ID" value="MBS2552541.1"/>
    <property type="molecule type" value="Genomic_DNA"/>
</dbReference>
<protein>
    <submittedName>
        <fullName evidence="2">GNAT family N-acetyltransferase</fullName>
    </submittedName>
</protein>
<dbReference type="Proteomes" id="UP000730482">
    <property type="component" value="Unassembled WGS sequence"/>
</dbReference>
<dbReference type="InterPro" id="IPR016181">
    <property type="entry name" value="Acyl_CoA_acyltransferase"/>
</dbReference>
<dbReference type="SUPFAM" id="SSF55729">
    <property type="entry name" value="Acyl-CoA N-acyltransferases (Nat)"/>
    <property type="match status" value="1"/>
</dbReference>
<evidence type="ECO:0000313" key="3">
    <source>
        <dbReference type="Proteomes" id="UP000730482"/>
    </source>
</evidence>
<feature type="domain" description="N-acetyltransferase" evidence="1">
    <location>
        <begin position="126"/>
        <end position="261"/>
    </location>
</feature>
<dbReference type="PROSITE" id="PS51186">
    <property type="entry name" value="GNAT"/>
    <property type="match status" value="1"/>
</dbReference>
<reference evidence="2 3" key="1">
    <citation type="submission" date="2020-02" db="EMBL/GenBank/DDBJ databases">
        <title>Acidophilic actinobacteria isolated from forest soil.</title>
        <authorList>
            <person name="Golinska P."/>
        </authorList>
    </citation>
    <scope>NUCLEOTIDE SEQUENCE [LARGE SCALE GENOMIC DNA]</scope>
    <source>
        <strain evidence="2 3">NL8</strain>
    </source>
</reference>
<keyword evidence="3" id="KW-1185">Reference proteome</keyword>
<dbReference type="Pfam" id="PF00583">
    <property type="entry name" value="Acetyltransf_1"/>
    <property type="match status" value="1"/>
</dbReference>
<proteinExistence type="predicted"/>
<dbReference type="CDD" id="cd04301">
    <property type="entry name" value="NAT_SF"/>
    <property type="match status" value="1"/>
</dbReference>
<dbReference type="InterPro" id="IPR000182">
    <property type="entry name" value="GNAT_dom"/>
</dbReference>
<comment type="caution">
    <text evidence="2">The sequence shown here is derived from an EMBL/GenBank/DDBJ whole genome shotgun (WGS) entry which is preliminary data.</text>
</comment>
<dbReference type="RefSeq" id="WP_212018223.1">
    <property type="nucleotide sequence ID" value="NZ_JAAFYZ010000194.1"/>
</dbReference>
<evidence type="ECO:0000313" key="2">
    <source>
        <dbReference type="EMBL" id="MBS2552541.1"/>
    </source>
</evidence>
<organism evidence="2 3">
    <name type="scientific">Catenulispora pinistramenti</name>
    <dbReference type="NCBI Taxonomy" id="2705254"/>
    <lineage>
        <taxon>Bacteria</taxon>
        <taxon>Bacillati</taxon>
        <taxon>Actinomycetota</taxon>
        <taxon>Actinomycetes</taxon>
        <taxon>Catenulisporales</taxon>
        <taxon>Catenulisporaceae</taxon>
        <taxon>Catenulispora</taxon>
    </lineage>
</organism>
<dbReference type="Gene3D" id="3.40.630.30">
    <property type="match status" value="1"/>
</dbReference>
<sequence length="261" mass="28436">MTENDELLHAYDSEVRTASPNESPGSTVDRDGPLFRRAGAAGNGNFVLYPHLGGLQGGELQALIARQVAFFAERGQAFEWKTYGHDAPPELPHLLLEAGFMAQEQETVVIGRAAPLAATPRPPDGVRLREVTERADLEKIDELNLAAFGEKFPGMVDYLASEVEKGTLVVLAEAGDQAVCSGWLRFGPGRFASLWGGGTRPEWRGKGVYKALVAHRAQVALARGYEFLQVDCTEDSRPILERLGMSSVTTTTPYIWKPPAE</sequence>
<evidence type="ECO:0000259" key="1">
    <source>
        <dbReference type="PROSITE" id="PS51186"/>
    </source>
</evidence>
<gene>
    <name evidence="2" type="ORF">KGQ19_37370</name>
</gene>
<name>A0ABS5L2M5_9ACTN</name>
<accession>A0ABS5L2M5</accession>